<dbReference type="GO" id="GO:0006355">
    <property type="term" value="P:regulation of DNA-templated transcription"/>
    <property type="evidence" value="ECO:0007669"/>
    <property type="project" value="UniProtKB-UniRule"/>
</dbReference>
<dbReference type="PATRIC" id="fig|1590043.3.peg.278"/>
<reference evidence="12" key="1">
    <citation type="submission" date="2015-09" db="EMBL/GenBank/DDBJ databases">
        <title>Draft Genome Sequences of Two Novel Amoeba-resistant Intranuclear Bacteria, Candidatus Berkiella cookevillensis and Candidatus Berkiella aquae.</title>
        <authorList>
            <person name="Mehari Y.T."/>
            <person name="Arivett B.A."/>
            <person name="Farone A.L."/>
            <person name="Gunderson J.H."/>
            <person name="Farone M.B."/>
        </authorList>
    </citation>
    <scope>NUCLEOTIDE SEQUENCE [LARGE SCALE GENOMIC DNA]</scope>
    <source>
        <strain evidence="12">HT99</strain>
    </source>
</reference>
<evidence type="ECO:0000256" key="8">
    <source>
        <dbReference type="HAMAP-Rule" id="MF_00380"/>
    </source>
</evidence>
<evidence type="ECO:0000313" key="12">
    <source>
        <dbReference type="EMBL" id="KRG22735.1"/>
    </source>
</evidence>
<dbReference type="GO" id="GO:0006417">
    <property type="term" value="P:regulation of translation"/>
    <property type="evidence" value="ECO:0007669"/>
    <property type="project" value="UniProtKB-UniRule"/>
</dbReference>
<dbReference type="FunFam" id="4.10.520.10:FF:000002">
    <property type="entry name" value="Integration host factor subunit alpha"/>
    <property type="match status" value="1"/>
</dbReference>
<keyword evidence="4 8" id="KW-0805">Transcription regulation</keyword>
<dbReference type="Gene3D" id="4.10.520.10">
    <property type="entry name" value="IHF-like DNA-binding proteins"/>
    <property type="match status" value="1"/>
</dbReference>
<keyword evidence="7 8" id="KW-0233">DNA recombination</keyword>
<evidence type="ECO:0000256" key="3">
    <source>
        <dbReference type="ARBA" id="ARBA00022845"/>
    </source>
</evidence>
<dbReference type="InterPro" id="IPR010992">
    <property type="entry name" value="IHF-like_DNA-bd_dom_sf"/>
</dbReference>
<evidence type="ECO:0000256" key="2">
    <source>
        <dbReference type="ARBA" id="ARBA00018329"/>
    </source>
</evidence>
<organism evidence="12">
    <name type="scientific">Candidatus Berkiella aquae</name>
    <dbReference type="NCBI Taxonomy" id="295108"/>
    <lineage>
        <taxon>Bacteria</taxon>
        <taxon>Pseudomonadati</taxon>
        <taxon>Pseudomonadota</taxon>
        <taxon>Gammaproteobacteria</taxon>
        <taxon>Candidatus Berkiellales</taxon>
        <taxon>Candidatus Berkiellaceae</taxon>
        <taxon>Candidatus Berkiella</taxon>
    </lineage>
</organism>
<accession>A0A0Q9YPJ6</accession>
<dbReference type="InterPro" id="IPR000119">
    <property type="entry name" value="Hist_DNA-bd"/>
</dbReference>
<name>A0A0Q9YPJ6_9GAMM</name>
<dbReference type="SMART" id="SM00411">
    <property type="entry name" value="BHL"/>
    <property type="match status" value="1"/>
</dbReference>
<dbReference type="SUPFAM" id="SSF47729">
    <property type="entry name" value="IHF-like DNA-binding proteins"/>
    <property type="match status" value="1"/>
</dbReference>
<evidence type="ECO:0000256" key="9">
    <source>
        <dbReference type="RuleBase" id="RU003939"/>
    </source>
</evidence>
<evidence type="ECO:0000256" key="7">
    <source>
        <dbReference type="ARBA" id="ARBA00023172"/>
    </source>
</evidence>
<dbReference type="STRING" id="295108.HT99x_00275"/>
<dbReference type="CDD" id="cd13835">
    <property type="entry name" value="IHF_A"/>
    <property type="match status" value="1"/>
</dbReference>
<dbReference type="InterPro" id="IPR005684">
    <property type="entry name" value="IHF_alpha"/>
</dbReference>
<evidence type="ECO:0000256" key="6">
    <source>
        <dbReference type="ARBA" id="ARBA00023163"/>
    </source>
</evidence>
<dbReference type="GO" id="GO:0009893">
    <property type="term" value="P:positive regulation of metabolic process"/>
    <property type="evidence" value="ECO:0007669"/>
    <property type="project" value="UniProtKB-ARBA"/>
</dbReference>
<feature type="compositionally biased region" description="Basic and acidic residues" evidence="11">
    <location>
        <begin position="61"/>
        <end position="70"/>
    </location>
</feature>
<protein>
    <recommendedName>
        <fullName evidence="2 8">Integration host factor subunit alpha</fullName>
        <shortName evidence="8">IHF-alpha</shortName>
    </recommendedName>
</protein>
<evidence type="ECO:0000256" key="4">
    <source>
        <dbReference type="ARBA" id="ARBA00023015"/>
    </source>
</evidence>
<keyword evidence="3 8" id="KW-0810">Translation regulation</keyword>
<comment type="subunit">
    <text evidence="8 10">Heterodimer of an alpha and a beta chain.</text>
</comment>
<feature type="region of interest" description="Disordered" evidence="11">
    <location>
        <begin position="56"/>
        <end position="82"/>
    </location>
</feature>
<evidence type="ECO:0000256" key="5">
    <source>
        <dbReference type="ARBA" id="ARBA00023125"/>
    </source>
</evidence>
<dbReference type="NCBIfam" id="TIGR00987">
    <property type="entry name" value="himA"/>
    <property type="match status" value="1"/>
</dbReference>
<dbReference type="GO" id="GO:0006310">
    <property type="term" value="P:DNA recombination"/>
    <property type="evidence" value="ECO:0007669"/>
    <property type="project" value="UniProtKB-UniRule"/>
</dbReference>
<dbReference type="EMBL" id="LKAJ01000001">
    <property type="protein sequence ID" value="KRG22735.1"/>
    <property type="molecule type" value="Genomic_DNA"/>
</dbReference>
<dbReference type="HAMAP" id="MF_00380">
    <property type="entry name" value="IHF_alpha"/>
    <property type="match status" value="1"/>
</dbReference>
<gene>
    <name evidence="8 12" type="primary">ihfA</name>
    <name evidence="8" type="synonym">himA</name>
    <name evidence="12" type="ORF">HT99x_00275</name>
</gene>
<dbReference type="PRINTS" id="PR01727">
    <property type="entry name" value="DNABINDINGHU"/>
</dbReference>
<dbReference type="GO" id="GO:0005829">
    <property type="term" value="C:cytosol"/>
    <property type="evidence" value="ECO:0007669"/>
    <property type="project" value="TreeGrafter"/>
</dbReference>
<dbReference type="Pfam" id="PF00216">
    <property type="entry name" value="Bac_DNA_binding"/>
    <property type="match status" value="1"/>
</dbReference>
<keyword evidence="6 8" id="KW-0804">Transcription</keyword>
<comment type="similarity">
    <text evidence="1 8 9">Belongs to the bacterial histone-like protein family.</text>
</comment>
<evidence type="ECO:0000256" key="10">
    <source>
        <dbReference type="RuleBase" id="RU004485"/>
    </source>
</evidence>
<dbReference type="PANTHER" id="PTHR33175:SF2">
    <property type="entry name" value="INTEGRATION HOST FACTOR SUBUNIT ALPHA"/>
    <property type="match status" value="1"/>
</dbReference>
<dbReference type="NCBIfam" id="NF001401">
    <property type="entry name" value="PRK00285.1"/>
    <property type="match status" value="1"/>
</dbReference>
<dbReference type="GO" id="GO:0030527">
    <property type="term" value="F:structural constituent of chromatin"/>
    <property type="evidence" value="ECO:0007669"/>
    <property type="project" value="InterPro"/>
</dbReference>
<dbReference type="AlphaFoldDB" id="A0A0Q9YPJ6"/>
<sequence>MPNLGIDLMALTKAEISESLADALGMNKRDAKDMVELLFEEVRQALERGESVKISGFGNFDLRDKSERPGRNPKTGQDIPISARRVVTFKPGQKLKARVERFEGSPESQDTDYEG</sequence>
<comment type="function">
    <text evidence="8 10">This protein is one of the two subunits of integration host factor, a specific DNA-binding protein that functions in genetic recombination as well as in transcriptional and translational control.</text>
</comment>
<keyword evidence="5 8" id="KW-0238">DNA-binding</keyword>
<dbReference type="PROSITE" id="PS00045">
    <property type="entry name" value="HISTONE_LIKE"/>
    <property type="match status" value="1"/>
</dbReference>
<comment type="caution">
    <text evidence="12">The sequence shown here is derived from an EMBL/GenBank/DDBJ whole genome shotgun (WGS) entry which is preliminary data.</text>
</comment>
<dbReference type="InterPro" id="IPR020816">
    <property type="entry name" value="Histone-like_DNA-bd_CS"/>
</dbReference>
<evidence type="ECO:0000256" key="1">
    <source>
        <dbReference type="ARBA" id="ARBA00010529"/>
    </source>
</evidence>
<proteinExistence type="inferred from homology"/>
<dbReference type="GO" id="GO:0003677">
    <property type="term" value="F:DNA binding"/>
    <property type="evidence" value="ECO:0007669"/>
    <property type="project" value="UniProtKB-UniRule"/>
</dbReference>
<evidence type="ECO:0000256" key="11">
    <source>
        <dbReference type="SAM" id="MobiDB-lite"/>
    </source>
</evidence>
<dbReference type="PANTHER" id="PTHR33175">
    <property type="entry name" value="DNA-BINDING PROTEIN HU"/>
    <property type="match status" value="1"/>
</dbReference>